<feature type="transmembrane region" description="Helical" evidence="7">
    <location>
        <begin position="12"/>
        <end position="34"/>
    </location>
</feature>
<reference evidence="9" key="1">
    <citation type="journal article" date="2020" name="mSystems">
        <title>Genome- and Community-Level Interaction Insights into Carbon Utilization and Element Cycling Functions of Hydrothermarchaeota in Hydrothermal Sediment.</title>
        <authorList>
            <person name="Zhou Z."/>
            <person name="Liu Y."/>
            <person name="Xu W."/>
            <person name="Pan J."/>
            <person name="Luo Z.H."/>
            <person name="Li M."/>
        </authorList>
    </citation>
    <scope>NUCLEOTIDE SEQUENCE [LARGE SCALE GENOMIC DNA]</scope>
    <source>
        <strain evidence="9">SpSt-488</strain>
    </source>
</reference>
<dbReference type="EMBL" id="DSUT01000144">
    <property type="protein sequence ID" value="HGK28656.1"/>
    <property type="molecule type" value="Genomic_DNA"/>
</dbReference>
<evidence type="ECO:0000259" key="8">
    <source>
        <dbReference type="Pfam" id="PF01618"/>
    </source>
</evidence>
<keyword evidence="5 7" id="KW-0472">Membrane</keyword>
<evidence type="ECO:0000256" key="2">
    <source>
        <dbReference type="ARBA" id="ARBA00022475"/>
    </source>
</evidence>
<dbReference type="GO" id="GO:0017038">
    <property type="term" value="P:protein import"/>
    <property type="evidence" value="ECO:0007669"/>
    <property type="project" value="TreeGrafter"/>
</dbReference>
<organism evidence="9">
    <name type="scientific">candidate division WOR-3 bacterium</name>
    <dbReference type="NCBI Taxonomy" id="2052148"/>
    <lineage>
        <taxon>Bacteria</taxon>
        <taxon>Bacteria division WOR-3</taxon>
    </lineage>
</organism>
<feature type="transmembrane region" description="Helical" evidence="7">
    <location>
        <begin position="176"/>
        <end position="198"/>
    </location>
</feature>
<feature type="transmembrane region" description="Helical" evidence="7">
    <location>
        <begin position="129"/>
        <end position="156"/>
    </location>
</feature>
<dbReference type="Pfam" id="PF01618">
    <property type="entry name" value="MotA_ExbB"/>
    <property type="match status" value="1"/>
</dbReference>
<dbReference type="PANTHER" id="PTHR30625:SF3">
    <property type="entry name" value="TOL-PAL SYSTEM PROTEIN TOLQ"/>
    <property type="match status" value="1"/>
</dbReference>
<keyword evidence="3 7" id="KW-0812">Transmembrane</keyword>
<dbReference type="InterPro" id="IPR050790">
    <property type="entry name" value="ExbB/TolQ_transport"/>
</dbReference>
<evidence type="ECO:0000256" key="4">
    <source>
        <dbReference type="ARBA" id="ARBA00022989"/>
    </source>
</evidence>
<feature type="domain" description="MotA/TolQ/ExbB proton channel" evidence="8">
    <location>
        <begin position="108"/>
        <end position="209"/>
    </location>
</feature>
<comment type="caution">
    <text evidence="9">The sequence shown here is derived from an EMBL/GenBank/DDBJ whole genome shotgun (WGS) entry which is preliminary data.</text>
</comment>
<comment type="similarity">
    <text evidence="6">Belongs to the exbB/tolQ family.</text>
</comment>
<keyword evidence="6" id="KW-0653">Protein transport</keyword>
<protein>
    <recommendedName>
        <fullName evidence="8">MotA/TolQ/ExbB proton channel domain-containing protein</fullName>
    </recommendedName>
</protein>
<keyword evidence="6" id="KW-0813">Transport</keyword>
<evidence type="ECO:0000256" key="3">
    <source>
        <dbReference type="ARBA" id="ARBA00022692"/>
    </source>
</evidence>
<proteinExistence type="inferred from homology"/>
<dbReference type="GO" id="GO:0005886">
    <property type="term" value="C:plasma membrane"/>
    <property type="evidence" value="ECO:0007669"/>
    <property type="project" value="UniProtKB-SubCell"/>
</dbReference>
<gene>
    <name evidence="9" type="ORF">ENS41_06840</name>
</gene>
<sequence>MAGGFLGPLVHAGFFAQIILLTLFIMSVTTWAIFIRKLRVLRRAASQTRRFLSHTGGSGLAHYERMAQGLRQSPLTSMLNAALAEWQTLRSQFHGTESGAELLQQLVPNISEAMERAASRETEKLERSLPALSIITMVAPFLGLLGTVQGVLSTFLSLRGAQMPTLQLIAPGISDALITTVMGLVVAIPAAFFYNYFVGRVRNLQAEMDRFASEMTGLFRREIAGTQLKNSQP</sequence>
<name>A0A7C4GDM0_UNCW3</name>
<evidence type="ECO:0000256" key="6">
    <source>
        <dbReference type="RuleBase" id="RU004057"/>
    </source>
</evidence>
<evidence type="ECO:0000256" key="5">
    <source>
        <dbReference type="ARBA" id="ARBA00023136"/>
    </source>
</evidence>
<dbReference type="AlphaFoldDB" id="A0A7C4GDM0"/>
<keyword evidence="2" id="KW-1003">Cell membrane</keyword>
<keyword evidence="4 7" id="KW-1133">Transmembrane helix</keyword>
<comment type="subcellular location">
    <subcellularLocation>
        <location evidence="1">Cell membrane</location>
        <topology evidence="1">Multi-pass membrane protein</topology>
    </subcellularLocation>
    <subcellularLocation>
        <location evidence="6">Membrane</location>
        <topology evidence="6">Multi-pass membrane protein</topology>
    </subcellularLocation>
</comment>
<evidence type="ECO:0000256" key="7">
    <source>
        <dbReference type="SAM" id="Phobius"/>
    </source>
</evidence>
<dbReference type="InterPro" id="IPR002898">
    <property type="entry name" value="MotA_ExbB_proton_chnl"/>
</dbReference>
<evidence type="ECO:0000313" key="9">
    <source>
        <dbReference type="EMBL" id="HGK28656.1"/>
    </source>
</evidence>
<accession>A0A7C4GDM0</accession>
<evidence type="ECO:0000256" key="1">
    <source>
        <dbReference type="ARBA" id="ARBA00004651"/>
    </source>
</evidence>
<dbReference type="PANTHER" id="PTHR30625">
    <property type="entry name" value="PROTEIN TOLQ"/>
    <property type="match status" value="1"/>
</dbReference>